<dbReference type="eggNOG" id="ENOG5032YEK">
    <property type="taxonomic scope" value="Bacteria"/>
</dbReference>
<dbReference type="Proteomes" id="UP000003880">
    <property type="component" value="Unassembled WGS sequence"/>
</dbReference>
<proteinExistence type="predicted"/>
<gene>
    <name evidence="1" type="ORF">CIT292_11201</name>
</gene>
<evidence type="ECO:0000313" key="1">
    <source>
        <dbReference type="EMBL" id="EFE05547.1"/>
    </source>
</evidence>
<protein>
    <submittedName>
        <fullName evidence="1">Uncharacterized protein</fullName>
    </submittedName>
</protein>
<comment type="caution">
    <text evidence="1">The sequence shown here is derived from an EMBL/GenBank/DDBJ whole genome shotgun (WGS) entry which is preliminary data.</text>
</comment>
<sequence length="147" mass="15956">MLKMTTPRKCGNTIRASNHNIIRGNAMADANSTTNACFASSSPIPQADLLYFPLAEACRHLDCSRLTTEENLALSFGCEEALAGMYHTLNFMGESLLTMAGEGQEHFAYESICQLGHSLVNISQLIPALAQLEAKADQQLFVSDSLN</sequence>
<name>D4BKX1_9ENTR</name>
<reference evidence="1 2" key="1">
    <citation type="submission" date="2010-02" db="EMBL/GenBank/DDBJ databases">
        <authorList>
            <person name="Weinstock G."/>
            <person name="Sodergren E."/>
            <person name="Clifton S."/>
            <person name="Fulton L."/>
            <person name="Fulton B."/>
            <person name="Courtney L."/>
            <person name="Fronick C."/>
            <person name="Harrison M."/>
            <person name="Strong C."/>
            <person name="Farmer C."/>
            <person name="Delahaunty K."/>
            <person name="Markovic C."/>
            <person name="Hall O."/>
            <person name="Minx P."/>
            <person name="Tomlinson C."/>
            <person name="Mitreva M."/>
            <person name="Nelson J."/>
            <person name="Hou S."/>
            <person name="Wollam A."/>
            <person name="Pepin K.H."/>
            <person name="Johnson M."/>
            <person name="Bhonagiri V."/>
            <person name="Zhang X."/>
            <person name="Suruliraj S."/>
            <person name="Warren W."/>
            <person name="Chinwalla A."/>
            <person name="Mardis E.R."/>
            <person name="Wilson R.K."/>
        </authorList>
    </citation>
    <scope>NUCLEOTIDE SEQUENCE [LARGE SCALE GENOMIC DNA]</scope>
    <source>
        <strain evidence="1 2">ATCC 29220</strain>
    </source>
</reference>
<organism evidence="1 2">
    <name type="scientific">Citrobacter youngae ATCC 29220</name>
    <dbReference type="NCBI Taxonomy" id="500640"/>
    <lineage>
        <taxon>Bacteria</taxon>
        <taxon>Pseudomonadati</taxon>
        <taxon>Pseudomonadota</taxon>
        <taxon>Gammaproteobacteria</taxon>
        <taxon>Enterobacterales</taxon>
        <taxon>Enterobacteriaceae</taxon>
        <taxon>Citrobacter</taxon>
        <taxon>Citrobacter freundii complex</taxon>
    </lineage>
</organism>
<accession>D4BKX1</accession>
<evidence type="ECO:0000313" key="2">
    <source>
        <dbReference type="Proteomes" id="UP000003880"/>
    </source>
</evidence>
<dbReference type="EMBL" id="ABWL02000036">
    <property type="protein sequence ID" value="EFE05547.1"/>
    <property type="molecule type" value="Genomic_DNA"/>
</dbReference>
<dbReference type="HOGENOM" id="CLU_165340_0_0_6"/>
<dbReference type="AlphaFoldDB" id="D4BKX1"/>